<evidence type="ECO:0000313" key="5">
    <source>
        <dbReference type="Proteomes" id="UP001164286"/>
    </source>
</evidence>
<dbReference type="RefSeq" id="XP_052942303.1">
    <property type="nucleotide sequence ID" value="XM_053091289.1"/>
</dbReference>
<dbReference type="SUPFAM" id="SSF160527">
    <property type="entry name" value="V-type ATPase subunit E-like"/>
    <property type="match status" value="1"/>
</dbReference>
<dbReference type="Proteomes" id="UP001164286">
    <property type="component" value="Unassembled WGS sequence"/>
</dbReference>
<evidence type="ECO:0000256" key="2">
    <source>
        <dbReference type="ARBA" id="ARBA00022448"/>
    </source>
</evidence>
<comment type="similarity">
    <text evidence="1">Belongs to the V-ATPase E subunit family.</text>
</comment>
<dbReference type="AlphaFoldDB" id="A0AA38H2S3"/>
<dbReference type="GeneID" id="77730494"/>
<sequence length="236" mass="26271">MSRPGALSDNEIQGEMNKMVAFISQEAREKSREIQVKADEEFAIEKAKIVRQESLAIDQQFEKKRKQAETGWKISQSTALNSSRLKVLQARNDHLEQLFEDAGKDVKELASGDKYAKALEAFILEVLLILLSPTVTLAHRPKDTDLIKKATESANSSYKEMSGRECKIEFDASLPDDSAGGVVGSTLGGKIKVDNTLEERLKILREKMLPELRSALFGKDKANVTSPSRSYLTPEN</sequence>
<dbReference type="PANTHER" id="PTHR45715">
    <property type="entry name" value="ATPASE H+-TRANSPORTING V1 SUBUNIT E1A-RELATED"/>
    <property type="match status" value="1"/>
</dbReference>
<dbReference type="InterPro" id="IPR002842">
    <property type="entry name" value="ATPase_V1_Esu"/>
</dbReference>
<keyword evidence="3" id="KW-0406">Ion transport</keyword>
<dbReference type="Pfam" id="PF01991">
    <property type="entry name" value="vATP-synt_E"/>
    <property type="match status" value="1"/>
</dbReference>
<keyword evidence="2" id="KW-0813">Transport</keyword>
<organism evidence="4 5">
    <name type="scientific">Dioszegia hungarica</name>
    <dbReference type="NCBI Taxonomy" id="4972"/>
    <lineage>
        <taxon>Eukaryota</taxon>
        <taxon>Fungi</taxon>
        <taxon>Dikarya</taxon>
        <taxon>Basidiomycota</taxon>
        <taxon>Agaricomycotina</taxon>
        <taxon>Tremellomycetes</taxon>
        <taxon>Tremellales</taxon>
        <taxon>Bulleribasidiaceae</taxon>
        <taxon>Dioszegia</taxon>
    </lineage>
</organism>
<accession>A0AA38H2S3</accession>
<dbReference type="HAMAP" id="MF_00311">
    <property type="entry name" value="ATP_synth_E_arch"/>
    <property type="match status" value="1"/>
</dbReference>
<dbReference type="InterPro" id="IPR038495">
    <property type="entry name" value="ATPase_E_C"/>
</dbReference>
<dbReference type="GO" id="GO:0033178">
    <property type="term" value="C:proton-transporting two-sector ATPase complex, catalytic domain"/>
    <property type="evidence" value="ECO:0007669"/>
    <property type="project" value="InterPro"/>
</dbReference>
<dbReference type="Gene3D" id="3.30.2320.30">
    <property type="entry name" value="ATP synthase, E subunit, C-terminal"/>
    <property type="match status" value="1"/>
</dbReference>
<protein>
    <submittedName>
        <fullName evidence="4">Vacuolar ATP synthase subunit E</fullName>
    </submittedName>
</protein>
<gene>
    <name evidence="4" type="ORF">MKK02DRAFT_40830</name>
</gene>
<proteinExistence type="inferred from homology"/>
<evidence type="ECO:0000313" key="4">
    <source>
        <dbReference type="EMBL" id="KAI9632526.1"/>
    </source>
</evidence>
<evidence type="ECO:0000256" key="1">
    <source>
        <dbReference type="ARBA" id="ARBA00005901"/>
    </source>
</evidence>
<dbReference type="EMBL" id="JAKWFO010000014">
    <property type="protein sequence ID" value="KAI9632526.1"/>
    <property type="molecule type" value="Genomic_DNA"/>
</dbReference>
<reference evidence="4" key="1">
    <citation type="journal article" date="2022" name="G3 (Bethesda)">
        <title>High quality genome of the basidiomycete yeast Dioszegia hungarica PDD-24b-2 isolated from cloud water.</title>
        <authorList>
            <person name="Jarrige D."/>
            <person name="Haridas S."/>
            <person name="Bleykasten-Grosshans C."/>
            <person name="Joly M."/>
            <person name="Nadalig T."/>
            <person name="Sancelme M."/>
            <person name="Vuilleumier S."/>
            <person name="Grigoriev I.V."/>
            <person name="Amato P."/>
            <person name="Bringel F."/>
        </authorList>
    </citation>
    <scope>NUCLEOTIDE SEQUENCE</scope>
    <source>
        <strain evidence="4">PDD-24b-2</strain>
    </source>
</reference>
<evidence type="ECO:0000256" key="3">
    <source>
        <dbReference type="ARBA" id="ARBA00023065"/>
    </source>
</evidence>
<keyword evidence="5" id="KW-1185">Reference proteome</keyword>
<dbReference type="Gene3D" id="6.10.250.1620">
    <property type="match status" value="1"/>
</dbReference>
<dbReference type="GO" id="GO:0046961">
    <property type="term" value="F:proton-transporting ATPase activity, rotational mechanism"/>
    <property type="evidence" value="ECO:0007669"/>
    <property type="project" value="InterPro"/>
</dbReference>
<comment type="caution">
    <text evidence="4">The sequence shown here is derived from an EMBL/GenBank/DDBJ whole genome shotgun (WGS) entry which is preliminary data.</text>
</comment>
<name>A0AA38H2S3_9TREE</name>